<dbReference type="AlphaFoldDB" id="A0A381KPC1"/>
<name>A0A381KPC1_9ENTR</name>
<organism evidence="1 2">
    <name type="scientific">Buttiauxella agrestis</name>
    <dbReference type="NCBI Taxonomy" id="82977"/>
    <lineage>
        <taxon>Bacteria</taxon>
        <taxon>Pseudomonadati</taxon>
        <taxon>Pseudomonadota</taxon>
        <taxon>Gammaproteobacteria</taxon>
        <taxon>Enterobacterales</taxon>
        <taxon>Enterobacteriaceae</taxon>
        <taxon>Buttiauxella</taxon>
    </lineage>
</organism>
<evidence type="ECO:0000313" key="2">
    <source>
        <dbReference type="Proteomes" id="UP000255528"/>
    </source>
</evidence>
<dbReference type="EMBL" id="UIGI01000002">
    <property type="protein sequence ID" value="SUY92842.1"/>
    <property type="molecule type" value="Genomic_DNA"/>
</dbReference>
<reference evidence="1 2" key="1">
    <citation type="submission" date="2018-06" db="EMBL/GenBank/DDBJ databases">
        <authorList>
            <consortium name="Pathogen Informatics"/>
            <person name="Doyle S."/>
        </authorList>
    </citation>
    <scope>NUCLEOTIDE SEQUENCE [LARGE SCALE GENOMIC DNA]</scope>
    <source>
        <strain evidence="1 2">NCTC12119</strain>
    </source>
</reference>
<dbReference type="RefSeq" id="WP_115632075.1">
    <property type="nucleotide sequence ID" value="NZ_UIGI01000002.1"/>
</dbReference>
<protein>
    <submittedName>
        <fullName evidence="1">Uncharacterized protein</fullName>
    </submittedName>
</protein>
<accession>A0A381KPC1</accession>
<gene>
    <name evidence="1" type="ORF">NCTC12119_04871</name>
</gene>
<evidence type="ECO:0000313" key="1">
    <source>
        <dbReference type="EMBL" id="SUY92842.1"/>
    </source>
</evidence>
<dbReference type="Proteomes" id="UP000255528">
    <property type="component" value="Unassembled WGS sequence"/>
</dbReference>
<proteinExistence type="predicted"/>
<sequence>MTRFNHAFDITFSLESADPTGIGLTGMELLAALEAKVAEFRNDPVMLIEAAGMPFDSYVVADVSHQPA</sequence>